<dbReference type="InterPro" id="IPR000700">
    <property type="entry name" value="PAS-assoc_C"/>
</dbReference>
<dbReference type="RefSeq" id="WP_070072038.1">
    <property type="nucleotide sequence ID" value="NZ_CP017448.1"/>
</dbReference>
<dbReference type="InterPro" id="IPR043128">
    <property type="entry name" value="Rev_trsase/Diguanyl_cyclase"/>
</dbReference>
<dbReference type="Gene3D" id="3.30.70.270">
    <property type="match status" value="1"/>
</dbReference>
<dbReference type="PROSITE" id="PS50887">
    <property type="entry name" value="GGDEF"/>
    <property type="match status" value="1"/>
</dbReference>
<organism evidence="11 12">
    <name type="scientific">Acidihalobacter aeolianus</name>
    <dbReference type="NCBI Taxonomy" id="2792603"/>
    <lineage>
        <taxon>Bacteria</taxon>
        <taxon>Pseudomonadati</taxon>
        <taxon>Pseudomonadota</taxon>
        <taxon>Gammaproteobacteria</taxon>
        <taxon>Chromatiales</taxon>
        <taxon>Ectothiorhodospiraceae</taxon>
        <taxon>Acidihalobacter</taxon>
    </lineage>
</organism>
<feature type="domain" description="GGDEF" evidence="10">
    <location>
        <begin position="422"/>
        <end position="555"/>
    </location>
</feature>
<feature type="domain" description="PAS" evidence="7">
    <location>
        <begin position="264"/>
        <end position="336"/>
    </location>
</feature>
<dbReference type="Gene3D" id="3.30.450.20">
    <property type="entry name" value="PAS domain"/>
    <property type="match status" value="2"/>
</dbReference>
<evidence type="ECO:0000256" key="2">
    <source>
        <dbReference type="ARBA" id="ARBA00012282"/>
    </source>
</evidence>
<evidence type="ECO:0000256" key="1">
    <source>
        <dbReference type="ARBA" id="ARBA00001946"/>
    </source>
</evidence>
<feature type="domain" description="EAL" evidence="9">
    <location>
        <begin position="564"/>
        <end position="819"/>
    </location>
</feature>
<accession>A0A1D8K666</accession>
<comment type="catalytic activity">
    <reaction evidence="4">
        <text>3',3'-c-di-GMP + H2O = 5'-phosphoguanylyl(3'-&gt;5')guanosine + H(+)</text>
        <dbReference type="Rhea" id="RHEA:24902"/>
        <dbReference type="ChEBI" id="CHEBI:15377"/>
        <dbReference type="ChEBI" id="CHEBI:15378"/>
        <dbReference type="ChEBI" id="CHEBI:58754"/>
        <dbReference type="ChEBI" id="CHEBI:58805"/>
        <dbReference type="EC" id="3.1.4.52"/>
    </reaction>
    <physiologicalReaction direction="left-to-right" evidence="4">
        <dbReference type="Rhea" id="RHEA:24903"/>
    </physiologicalReaction>
</comment>
<evidence type="ECO:0000259" key="8">
    <source>
        <dbReference type="PROSITE" id="PS50113"/>
    </source>
</evidence>
<dbReference type="InterPro" id="IPR029787">
    <property type="entry name" value="Nucleotide_cyclase"/>
</dbReference>
<dbReference type="SUPFAM" id="SSF52172">
    <property type="entry name" value="CheY-like"/>
    <property type="match status" value="1"/>
</dbReference>
<proteinExistence type="predicted"/>
<dbReference type="FunFam" id="3.20.20.450:FF:000001">
    <property type="entry name" value="Cyclic di-GMP phosphodiesterase yahA"/>
    <property type="match status" value="1"/>
</dbReference>
<evidence type="ECO:0000256" key="4">
    <source>
        <dbReference type="ARBA" id="ARBA00051114"/>
    </source>
</evidence>
<dbReference type="SMART" id="SM00086">
    <property type="entry name" value="PAC"/>
    <property type="match status" value="2"/>
</dbReference>
<dbReference type="Pfam" id="PF00563">
    <property type="entry name" value="EAL"/>
    <property type="match status" value="1"/>
</dbReference>
<reference evidence="11 12" key="1">
    <citation type="submission" date="2016-09" db="EMBL/GenBank/DDBJ databases">
        <title>Acidihalobacter prosperus V6 (DSM14174).</title>
        <authorList>
            <person name="Khaleque H.N."/>
            <person name="Ramsay J.P."/>
            <person name="Murphy R.J.T."/>
            <person name="Kaksonen A.H."/>
            <person name="Boxall N.J."/>
            <person name="Watkin E.L.J."/>
        </authorList>
    </citation>
    <scope>NUCLEOTIDE SEQUENCE [LARGE SCALE GENOMIC DNA]</scope>
    <source>
        <strain evidence="11 12">V6</strain>
    </source>
</reference>
<dbReference type="Pfam" id="PF08448">
    <property type="entry name" value="PAS_4"/>
    <property type="match status" value="1"/>
</dbReference>
<dbReference type="PROSITE" id="PS50113">
    <property type="entry name" value="PAC"/>
    <property type="match status" value="2"/>
</dbReference>
<dbReference type="Proteomes" id="UP000095342">
    <property type="component" value="Chromosome"/>
</dbReference>
<evidence type="ECO:0000259" key="7">
    <source>
        <dbReference type="PROSITE" id="PS50112"/>
    </source>
</evidence>
<dbReference type="CDD" id="cd01949">
    <property type="entry name" value="GGDEF"/>
    <property type="match status" value="1"/>
</dbReference>
<evidence type="ECO:0000259" key="10">
    <source>
        <dbReference type="PROSITE" id="PS50887"/>
    </source>
</evidence>
<dbReference type="AlphaFoldDB" id="A0A1D8K666"/>
<dbReference type="SMART" id="SM00267">
    <property type="entry name" value="GGDEF"/>
    <property type="match status" value="1"/>
</dbReference>
<dbReference type="PROSITE" id="PS50112">
    <property type="entry name" value="PAS"/>
    <property type="match status" value="2"/>
</dbReference>
<dbReference type="Pfam" id="PF13426">
    <property type="entry name" value="PAS_9"/>
    <property type="match status" value="1"/>
</dbReference>
<dbReference type="EMBL" id="CP017448">
    <property type="protein sequence ID" value="AOV16446.1"/>
    <property type="molecule type" value="Genomic_DNA"/>
</dbReference>
<dbReference type="InterPro" id="IPR000014">
    <property type="entry name" value="PAS"/>
</dbReference>
<name>A0A1D8K666_9GAMM</name>
<dbReference type="SMART" id="SM00052">
    <property type="entry name" value="EAL"/>
    <property type="match status" value="1"/>
</dbReference>
<dbReference type="SMART" id="SM00091">
    <property type="entry name" value="PAS"/>
    <property type="match status" value="2"/>
</dbReference>
<dbReference type="NCBIfam" id="TIGR00229">
    <property type="entry name" value="sensory_box"/>
    <property type="match status" value="2"/>
</dbReference>
<evidence type="ECO:0000259" key="9">
    <source>
        <dbReference type="PROSITE" id="PS50883"/>
    </source>
</evidence>
<dbReference type="CDD" id="cd00156">
    <property type="entry name" value="REC"/>
    <property type="match status" value="1"/>
</dbReference>
<dbReference type="GO" id="GO:0000160">
    <property type="term" value="P:phosphorelay signal transduction system"/>
    <property type="evidence" value="ECO:0007669"/>
    <property type="project" value="InterPro"/>
</dbReference>
<feature type="modified residue" description="4-aspartylphosphate" evidence="5">
    <location>
        <position position="63"/>
    </location>
</feature>
<keyword evidence="5" id="KW-0597">Phosphoprotein</keyword>
<protein>
    <recommendedName>
        <fullName evidence="2">cyclic-guanylate-specific phosphodiesterase</fullName>
        <ecNumber evidence="2">3.1.4.52</ecNumber>
    </recommendedName>
</protein>
<dbReference type="InterPro" id="IPR052155">
    <property type="entry name" value="Biofilm_reg_signaling"/>
</dbReference>
<gene>
    <name evidence="11" type="ORF">BJI67_04595</name>
</gene>
<dbReference type="PROSITE" id="PS50110">
    <property type="entry name" value="RESPONSE_REGULATORY"/>
    <property type="match status" value="1"/>
</dbReference>
<dbReference type="PROSITE" id="PS50883">
    <property type="entry name" value="EAL"/>
    <property type="match status" value="1"/>
</dbReference>
<feature type="domain" description="PAS" evidence="7">
    <location>
        <begin position="142"/>
        <end position="188"/>
    </location>
</feature>
<dbReference type="FunFam" id="3.30.70.270:FF:000001">
    <property type="entry name" value="Diguanylate cyclase domain protein"/>
    <property type="match status" value="1"/>
</dbReference>
<evidence type="ECO:0000256" key="3">
    <source>
        <dbReference type="ARBA" id="ARBA00022636"/>
    </source>
</evidence>
<evidence type="ECO:0000313" key="11">
    <source>
        <dbReference type="EMBL" id="AOV16446.1"/>
    </source>
</evidence>
<feature type="domain" description="PAC" evidence="8">
    <location>
        <begin position="213"/>
        <end position="267"/>
    </location>
</feature>
<dbReference type="Gene3D" id="3.20.20.450">
    <property type="entry name" value="EAL domain"/>
    <property type="match status" value="1"/>
</dbReference>
<dbReference type="InterPro" id="IPR013656">
    <property type="entry name" value="PAS_4"/>
</dbReference>
<dbReference type="SUPFAM" id="SSF141868">
    <property type="entry name" value="EAL domain-like"/>
    <property type="match status" value="1"/>
</dbReference>
<dbReference type="InterPro" id="IPR001633">
    <property type="entry name" value="EAL_dom"/>
</dbReference>
<dbReference type="Pfam" id="PF00072">
    <property type="entry name" value="Response_reg"/>
    <property type="match status" value="1"/>
</dbReference>
<comment type="cofactor">
    <cofactor evidence="1">
        <name>Mg(2+)</name>
        <dbReference type="ChEBI" id="CHEBI:18420"/>
    </cofactor>
</comment>
<dbReference type="KEGG" id="aaeo:BJI67_04595"/>
<dbReference type="InterPro" id="IPR011006">
    <property type="entry name" value="CheY-like_superfamily"/>
</dbReference>
<dbReference type="InterPro" id="IPR000160">
    <property type="entry name" value="GGDEF_dom"/>
</dbReference>
<evidence type="ECO:0000256" key="5">
    <source>
        <dbReference type="PROSITE-ProRule" id="PRU00169"/>
    </source>
</evidence>
<dbReference type="Gene3D" id="3.40.50.2300">
    <property type="match status" value="1"/>
</dbReference>
<dbReference type="NCBIfam" id="TIGR00254">
    <property type="entry name" value="GGDEF"/>
    <property type="match status" value="1"/>
</dbReference>
<dbReference type="GO" id="GO:0071111">
    <property type="term" value="F:cyclic-guanylate-specific phosphodiesterase activity"/>
    <property type="evidence" value="ECO:0007669"/>
    <property type="project" value="UniProtKB-EC"/>
</dbReference>
<dbReference type="CDD" id="cd01948">
    <property type="entry name" value="EAL"/>
    <property type="match status" value="1"/>
</dbReference>
<keyword evidence="12" id="KW-1185">Reference proteome</keyword>
<dbReference type="CDD" id="cd00130">
    <property type="entry name" value="PAS"/>
    <property type="match status" value="2"/>
</dbReference>
<dbReference type="SMART" id="SM00448">
    <property type="entry name" value="REC"/>
    <property type="match status" value="1"/>
</dbReference>
<dbReference type="InterPro" id="IPR001789">
    <property type="entry name" value="Sig_transdc_resp-reg_receiver"/>
</dbReference>
<dbReference type="PANTHER" id="PTHR44757:SF2">
    <property type="entry name" value="BIOFILM ARCHITECTURE MAINTENANCE PROTEIN MBAA"/>
    <property type="match status" value="1"/>
</dbReference>
<feature type="domain" description="Response regulatory" evidence="6">
    <location>
        <begin position="13"/>
        <end position="128"/>
    </location>
</feature>
<dbReference type="GO" id="GO:0071732">
    <property type="term" value="P:cellular response to nitric oxide"/>
    <property type="evidence" value="ECO:0007669"/>
    <property type="project" value="UniProtKB-ARBA"/>
</dbReference>
<dbReference type="SUPFAM" id="SSF55785">
    <property type="entry name" value="PYP-like sensor domain (PAS domain)"/>
    <property type="match status" value="2"/>
</dbReference>
<feature type="domain" description="PAC" evidence="8">
    <location>
        <begin position="338"/>
        <end position="390"/>
    </location>
</feature>
<dbReference type="InterPro" id="IPR035965">
    <property type="entry name" value="PAS-like_dom_sf"/>
</dbReference>
<dbReference type="InterPro" id="IPR035919">
    <property type="entry name" value="EAL_sf"/>
</dbReference>
<sequence length="821" mass="91399">MSVATKEQTGTLRALMIEDVEDDALLLVDYLQSSGFALEWRRVDSEDALRNAMLESWDIVFSDFSMPKFNGKRALQVVREIDPDLPLIFVSGTIGEDVAVEAMKAGAQNYVMKGSLKRLPSAVTREIHDAALRREQREAEVTLRKLSMAVNQAASSVFITDPEGCIEYVNLAFERLTGFTQAEVLGRTPAILCSGQNDGAVYSELWRKIRGGEVFRGTLVNRRKDGSLFYEDKIIAPIKDGDGRITHFVSTGNDITQRVRADQDRSRLAAILEGTPDIVAILRPDGQVVYLNHAGRARFALAPDIELGRLSLHDLFPDQFSERLLDEIFPRVGETGSWSGEAVLMTSSGIRVPVSQVVLRHLDEYGEVEYFSTVIRDISEQKRYEAELKYRATHDRLTNLPNRFMLSERLEQEIERIKFDGSQATVMFLDLDDFKRINDSLGHAAGDAVLQAVARRLRTCMRPSDIAASHGGDEFTVLMSEPAGFDDVMAMLHKLREVIERPVLYGMHEIFVTFCAGIALCPADGDNVTDLLRNADSALYRAKSSGAKQYSFYSSDMNARGDELLSLEADLRRALSNDEFHLEYQPQVDLTSGSIIGAEALIRWVHPAHGLISPVDFVPMLEKTGLIDTVGEWVMHQACEDCRAWHAAGFAQLRVSVNVSALQFNDVELLGKVRRAIEEEALPAELLELELTENIVMRDPQGATEILQALHSMGVRIAVDDFGTGYSSMAYLKTFPIDVLKIDQTFMRGVEIGDSSDAAIVEASVLFARKLGLEVVAEGVETRAQLDFLRDCGCHLAQGFFMSRPLPQAKLLALLRTHPSW</sequence>
<keyword evidence="3" id="KW-0973">c-di-GMP</keyword>
<evidence type="ECO:0000259" key="6">
    <source>
        <dbReference type="PROSITE" id="PS50110"/>
    </source>
</evidence>
<dbReference type="EC" id="3.1.4.52" evidence="2"/>
<evidence type="ECO:0000313" key="12">
    <source>
        <dbReference type="Proteomes" id="UP000095342"/>
    </source>
</evidence>
<dbReference type="PANTHER" id="PTHR44757">
    <property type="entry name" value="DIGUANYLATE CYCLASE DGCP"/>
    <property type="match status" value="1"/>
</dbReference>
<dbReference type="SUPFAM" id="SSF55073">
    <property type="entry name" value="Nucleotide cyclase"/>
    <property type="match status" value="1"/>
</dbReference>
<dbReference type="InterPro" id="IPR001610">
    <property type="entry name" value="PAC"/>
</dbReference>
<dbReference type="Pfam" id="PF00990">
    <property type="entry name" value="GGDEF"/>
    <property type="match status" value="1"/>
</dbReference>